<proteinExistence type="predicted"/>
<organism evidence="1 2">
    <name type="scientific">Manihot esculenta</name>
    <name type="common">Cassava</name>
    <name type="synonym">Jatropha manihot</name>
    <dbReference type="NCBI Taxonomy" id="3983"/>
    <lineage>
        <taxon>Eukaryota</taxon>
        <taxon>Viridiplantae</taxon>
        <taxon>Streptophyta</taxon>
        <taxon>Embryophyta</taxon>
        <taxon>Tracheophyta</taxon>
        <taxon>Spermatophyta</taxon>
        <taxon>Magnoliopsida</taxon>
        <taxon>eudicotyledons</taxon>
        <taxon>Gunneridae</taxon>
        <taxon>Pentapetalae</taxon>
        <taxon>rosids</taxon>
        <taxon>fabids</taxon>
        <taxon>Malpighiales</taxon>
        <taxon>Euphorbiaceae</taxon>
        <taxon>Crotonoideae</taxon>
        <taxon>Manihoteae</taxon>
        <taxon>Manihot</taxon>
    </lineage>
</organism>
<comment type="caution">
    <text evidence="1">The sequence shown here is derived from an EMBL/GenBank/DDBJ whole genome shotgun (WGS) entry which is preliminary data.</text>
</comment>
<evidence type="ECO:0000313" key="1">
    <source>
        <dbReference type="EMBL" id="KAG8662361.1"/>
    </source>
</evidence>
<reference evidence="2" key="1">
    <citation type="journal article" date="2016" name="Nat. Biotechnol.">
        <title>Sequencing wild and cultivated cassava and related species reveals extensive interspecific hybridization and genetic diversity.</title>
        <authorList>
            <person name="Bredeson J.V."/>
            <person name="Lyons J.B."/>
            <person name="Prochnik S.E."/>
            <person name="Wu G.A."/>
            <person name="Ha C.M."/>
            <person name="Edsinger-Gonzales E."/>
            <person name="Grimwood J."/>
            <person name="Schmutz J."/>
            <person name="Rabbi I.Y."/>
            <person name="Egesi C."/>
            <person name="Nauluvula P."/>
            <person name="Lebot V."/>
            <person name="Ndunguru J."/>
            <person name="Mkamilo G."/>
            <person name="Bart R.S."/>
            <person name="Setter T.L."/>
            <person name="Gleadow R.M."/>
            <person name="Kulakow P."/>
            <person name="Ferguson M.E."/>
            <person name="Rounsley S."/>
            <person name="Rokhsar D.S."/>
        </authorList>
    </citation>
    <scope>NUCLEOTIDE SEQUENCE [LARGE SCALE GENOMIC DNA]</scope>
    <source>
        <strain evidence="2">cv. AM560-2</strain>
    </source>
</reference>
<evidence type="ECO:0000313" key="2">
    <source>
        <dbReference type="Proteomes" id="UP000091857"/>
    </source>
</evidence>
<accession>A0ACB7IDB6</accession>
<sequence length="109" mass="11981">MGLRRGRSMRFFSESVVAVVVLILLSTSHCRAGVSKIMGGNHLSIGETNVESEFVMDSEFSRMLVGSTPAIGNPGNPPPPLTKCRDSVHYCLPPQNLCNARIYDRNCER</sequence>
<name>A0ACB7IDB6_MANES</name>
<dbReference type="EMBL" id="CM004387">
    <property type="protein sequence ID" value="KAG8662361.1"/>
    <property type="molecule type" value="Genomic_DNA"/>
</dbReference>
<dbReference type="Proteomes" id="UP000091857">
    <property type="component" value="Chromosome 1"/>
</dbReference>
<protein>
    <submittedName>
        <fullName evidence="1">Uncharacterized protein</fullName>
    </submittedName>
</protein>
<gene>
    <name evidence="1" type="ORF">MANES_01G094950v8</name>
</gene>
<keyword evidence="2" id="KW-1185">Reference proteome</keyword>